<comment type="caution">
    <text evidence="3">The sequence shown here is derived from an EMBL/GenBank/DDBJ whole genome shotgun (WGS) entry which is preliminary data.</text>
</comment>
<accession>A0ABP8IEN8</accession>
<protein>
    <recommendedName>
        <fullName evidence="5">Antitoxin component YwqK of the YwqJK toxin-antitoxin module</fullName>
    </recommendedName>
</protein>
<dbReference type="RefSeq" id="WP_345541546.1">
    <property type="nucleotide sequence ID" value="NZ_BAABGJ010000081.1"/>
</dbReference>
<evidence type="ECO:0000313" key="3">
    <source>
        <dbReference type="EMBL" id="GAA4357344.1"/>
    </source>
</evidence>
<name>A0ABP8IEN8_9BURK</name>
<dbReference type="Gene3D" id="3.90.930.1">
    <property type="match status" value="2"/>
</dbReference>
<dbReference type="InterPro" id="IPR011652">
    <property type="entry name" value="MORN_2"/>
</dbReference>
<dbReference type="EMBL" id="BAABGJ010000081">
    <property type="protein sequence ID" value="GAA4357344.1"/>
    <property type="molecule type" value="Genomic_DNA"/>
</dbReference>
<evidence type="ECO:0008006" key="5">
    <source>
        <dbReference type="Google" id="ProtNLM"/>
    </source>
</evidence>
<evidence type="ECO:0000256" key="1">
    <source>
        <dbReference type="SAM" id="MobiDB-lite"/>
    </source>
</evidence>
<sequence length="387" mass="43261">MPAFLRPAGLATALLVLHPLAALAVQDCELNGQHVNPANGNTTAGKTGMMRCKDRSSGELVREQQIQNGVFTGVVRYFEKGRLAKEHSVNARGNIEGLAREFAPATGRVLREARYEDGHETGLSRSFHPNGQLRRVTFYAEPGERAYAEFTERGQLSALRCGDKPLLAPVADDATLCGFGGQASQVELFDAKGILRSRLSYLAGKRVRSEELYDNGKPSLQDEINGNQRIERRWSSEGVKRREVAYLLTERGSVKQREQEYSEKGTLVRDQRWGPGGEPLSDESYYLNGQPRSKAVYGEGNEARTVEITEFRDNGQRAALGRFLVVSRFRQIPIGTHQRFGEGGKLRAESSYDDKGRVMRERSWDAEGKLERDDEVFEDGSRKAYAR</sequence>
<evidence type="ECO:0000313" key="4">
    <source>
        <dbReference type="Proteomes" id="UP001500975"/>
    </source>
</evidence>
<feature type="region of interest" description="Disordered" evidence="1">
    <location>
        <begin position="357"/>
        <end position="387"/>
    </location>
</feature>
<gene>
    <name evidence="3" type="ORF">GCM10023165_51160</name>
</gene>
<feature type="chain" id="PRO_5046420399" description="Antitoxin component YwqK of the YwqJK toxin-antitoxin module" evidence="2">
    <location>
        <begin position="25"/>
        <end position="387"/>
    </location>
</feature>
<organism evidence="3 4">
    <name type="scientific">Variovorax defluvii</name>
    <dbReference type="NCBI Taxonomy" id="913761"/>
    <lineage>
        <taxon>Bacteria</taxon>
        <taxon>Pseudomonadati</taxon>
        <taxon>Pseudomonadota</taxon>
        <taxon>Betaproteobacteria</taxon>
        <taxon>Burkholderiales</taxon>
        <taxon>Comamonadaceae</taxon>
        <taxon>Variovorax</taxon>
    </lineage>
</organism>
<dbReference type="Pfam" id="PF07661">
    <property type="entry name" value="MORN_2"/>
    <property type="match status" value="1"/>
</dbReference>
<keyword evidence="4" id="KW-1185">Reference proteome</keyword>
<keyword evidence="2" id="KW-0732">Signal</keyword>
<dbReference type="Proteomes" id="UP001500975">
    <property type="component" value="Unassembled WGS sequence"/>
</dbReference>
<feature type="signal peptide" evidence="2">
    <location>
        <begin position="1"/>
        <end position="24"/>
    </location>
</feature>
<proteinExistence type="predicted"/>
<feature type="compositionally biased region" description="Basic and acidic residues" evidence="1">
    <location>
        <begin position="357"/>
        <end position="372"/>
    </location>
</feature>
<evidence type="ECO:0000256" key="2">
    <source>
        <dbReference type="SAM" id="SignalP"/>
    </source>
</evidence>
<dbReference type="SUPFAM" id="SSF82185">
    <property type="entry name" value="Histone H3 K4-specific methyltransferase SET7/9 N-terminal domain"/>
    <property type="match status" value="1"/>
</dbReference>
<reference evidence="4" key="1">
    <citation type="journal article" date="2019" name="Int. J. Syst. Evol. Microbiol.">
        <title>The Global Catalogue of Microorganisms (GCM) 10K type strain sequencing project: providing services to taxonomists for standard genome sequencing and annotation.</title>
        <authorList>
            <consortium name="The Broad Institute Genomics Platform"/>
            <consortium name="The Broad Institute Genome Sequencing Center for Infectious Disease"/>
            <person name="Wu L."/>
            <person name="Ma J."/>
        </authorList>
    </citation>
    <scope>NUCLEOTIDE SEQUENCE [LARGE SCALE GENOMIC DNA]</scope>
    <source>
        <strain evidence="4">JCM 17804</strain>
    </source>
</reference>